<keyword evidence="1" id="KW-0812">Transmembrane</keyword>
<feature type="transmembrane region" description="Helical" evidence="1">
    <location>
        <begin position="86"/>
        <end position="103"/>
    </location>
</feature>
<name>A0A1L7CER7_9CORY</name>
<keyword evidence="1" id="KW-0472">Membrane</keyword>
<evidence type="ECO:0008006" key="4">
    <source>
        <dbReference type="Google" id="ProtNLM"/>
    </source>
</evidence>
<accession>A0A1L7CER7</accession>
<dbReference type="AlphaFoldDB" id="A0A1L7CER7"/>
<feature type="transmembrane region" description="Helical" evidence="1">
    <location>
        <begin position="55"/>
        <end position="74"/>
    </location>
</feature>
<dbReference type="EMBL" id="CP009245">
    <property type="protein sequence ID" value="APT84370.1"/>
    <property type="molecule type" value="Genomic_DNA"/>
</dbReference>
<keyword evidence="3" id="KW-1185">Reference proteome</keyword>
<evidence type="ECO:0000313" key="3">
    <source>
        <dbReference type="Proteomes" id="UP000185478"/>
    </source>
</evidence>
<dbReference type="OrthoDB" id="4409427at2"/>
<evidence type="ECO:0000256" key="1">
    <source>
        <dbReference type="SAM" id="Phobius"/>
    </source>
</evidence>
<dbReference type="Proteomes" id="UP000185478">
    <property type="component" value="Chromosome"/>
</dbReference>
<evidence type="ECO:0000313" key="2">
    <source>
        <dbReference type="EMBL" id="APT84370.1"/>
    </source>
</evidence>
<sequence>MALFGYTPPQRFDLLPEIVDGQAVERTKSRAYKMAVWSGLTGIQWAFLGQRSRAWRVYFFSVGLPLLLAFGLGLLGVEDGPDTKQLFWALVVWPIIAWVYQVWKIANMADDDPLFTGATEKDFFPPRFWTINWQWWSPESWGKKSADDEQLKKQAIEAARLKQPGSPV</sequence>
<dbReference type="RefSeq" id="WP_075725390.1">
    <property type="nucleotide sequence ID" value="NZ_CP009245.1"/>
</dbReference>
<protein>
    <recommendedName>
        <fullName evidence="4">DUF2628 domain-containing protein</fullName>
    </recommendedName>
</protein>
<dbReference type="KEGG" id="caqu:CAQU_03995"/>
<organism evidence="2 3">
    <name type="scientific">Corynebacterium aquilae DSM 44791</name>
    <dbReference type="NCBI Taxonomy" id="1431546"/>
    <lineage>
        <taxon>Bacteria</taxon>
        <taxon>Bacillati</taxon>
        <taxon>Actinomycetota</taxon>
        <taxon>Actinomycetes</taxon>
        <taxon>Mycobacteriales</taxon>
        <taxon>Corynebacteriaceae</taxon>
        <taxon>Corynebacterium</taxon>
    </lineage>
</organism>
<proteinExistence type="predicted"/>
<keyword evidence="1" id="KW-1133">Transmembrane helix</keyword>
<gene>
    <name evidence="2" type="ORF">CAQU_03995</name>
</gene>
<reference evidence="2 3" key="1">
    <citation type="submission" date="2014-08" db="EMBL/GenBank/DDBJ databases">
        <title>Complete genome sequence of Corynebacterium aquilae S-613T(T) (=DSM 44791(T)), isolated from the choana of a healthy golden eagle.</title>
        <authorList>
            <person name="Ruckert C."/>
            <person name="Albersmeier A."/>
            <person name="Winkler A."/>
            <person name="Kalinowski J."/>
        </authorList>
    </citation>
    <scope>NUCLEOTIDE SEQUENCE [LARGE SCALE GENOMIC DNA]</scope>
    <source>
        <strain evidence="2 3">S-613</strain>
    </source>
</reference>